<dbReference type="GO" id="GO:0006564">
    <property type="term" value="P:L-serine biosynthetic process"/>
    <property type="evidence" value="ECO:0007669"/>
    <property type="project" value="UniProtKB-UniRule"/>
</dbReference>
<evidence type="ECO:0000256" key="11">
    <source>
        <dbReference type="ARBA" id="ARBA00049007"/>
    </source>
</evidence>
<dbReference type="Gene3D" id="3.90.1150.10">
    <property type="entry name" value="Aspartate Aminotransferase, domain 1"/>
    <property type="match status" value="1"/>
</dbReference>
<dbReference type="RefSeq" id="WP_089686235.1">
    <property type="nucleotide sequence ID" value="NZ_FNES01000008.1"/>
</dbReference>
<comment type="catalytic activity">
    <reaction evidence="10 12">
        <text>4-(phosphooxy)-L-threonine + 2-oxoglutarate = (R)-3-hydroxy-2-oxo-4-phosphooxybutanoate + L-glutamate</text>
        <dbReference type="Rhea" id="RHEA:16573"/>
        <dbReference type="ChEBI" id="CHEBI:16810"/>
        <dbReference type="ChEBI" id="CHEBI:29985"/>
        <dbReference type="ChEBI" id="CHEBI:58452"/>
        <dbReference type="ChEBI" id="CHEBI:58538"/>
        <dbReference type="EC" id="2.6.1.52"/>
    </reaction>
</comment>
<keyword evidence="5 12" id="KW-0028">Amino-acid biosynthesis</keyword>
<dbReference type="UniPathway" id="UPA00135">
    <property type="reaction ID" value="UER00197"/>
</dbReference>
<dbReference type="InterPro" id="IPR000192">
    <property type="entry name" value="Aminotrans_V_dom"/>
</dbReference>
<dbReference type="FunFam" id="3.90.1150.10:FF:000006">
    <property type="entry name" value="Phosphoserine aminotransferase"/>
    <property type="match status" value="1"/>
</dbReference>
<dbReference type="UniPathway" id="UPA00244">
    <property type="reaction ID" value="UER00311"/>
</dbReference>
<dbReference type="Gene3D" id="3.40.640.10">
    <property type="entry name" value="Type I PLP-dependent aspartate aminotransferase-like (Major domain)"/>
    <property type="match status" value="1"/>
</dbReference>
<evidence type="ECO:0000256" key="4">
    <source>
        <dbReference type="ARBA" id="ARBA00022576"/>
    </source>
</evidence>
<dbReference type="CDD" id="cd00611">
    <property type="entry name" value="PSAT_like"/>
    <property type="match status" value="1"/>
</dbReference>
<dbReference type="PANTHER" id="PTHR43247">
    <property type="entry name" value="PHOSPHOSERINE AMINOTRANSFERASE"/>
    <property type="match status" value="1"/>
</dbReference>
<dbReference type="STRING" id="376427.SAMN04487954_108168"/>
<comment type="caution">
    <text evidence="12">Lacks conserved residue(s) required for the propagation of feature annotation.</text>
</comment>
<comment type="pathway">
    <text evidence="1 12">Cofactor biosynthesis; pyridoxine 5'-phosphate biosynthesis; pyridoxine 5'-phosphate from D-erythrose 4-phosphate: step 3/5.</text>
</comment>
<evidence type="ECO:0000256" key="12">
    <source>
        <dbReference type="HAMAP-Rule" id="MF_00160"/>
    </source>
</evidence>
<keyword evidence="12" id="KW-0963">Cytoplasm</keyword>
<protein>
    <recommendedName>
        <fullName evidence="12">Phosphoserine aminotransferase</fullName>
        <ecNumber evidence="12">2.6.1.52</ecNumber>
    </recommendedName>
    <alternativeName>
        <fullName evidence="12">Phosphohydroxythreonine aminotransferase</fullName>
        <shortName evidence="12">PSAT</shortName>
    </alternativeName>
</protein>
<keyword evidence="4 12" id="KW-0032">Aminotransferase</keyword>
<feature type="binding site" evidence="12">
    <location>
        <position position="178"/>
    </location>
    <ligand>
        <name>pyridoxal 5'-phosphate</name>
        <dbReference type="ChEBI" id="CHEBI:597326"/>
    </ligand>
</feature>
<dbReference type="GO" id="GO:0008615">
    <property type="term" value="P:pyridoxine biosynthetic process"/>
    <property type="evidence" value="ECO:0007669"/>
    <property type="project" value="UniProtKB-UniRule"/>
</dbReference>
<dbReference type="AlphaFoldDB" id="A0A1G8X214"/>
<feature type="binding site" evidence="12">
    <location>
        <position position="201"/>
    </location>
    <ligand>
        <name>pyridoxal 5'-phosphate</name>
        <dbReference type="ChEBI" id="CHEBI:597326"/>
    </ligand>
</feature>
<comment type="similarity">
    <text evidence="3 12">Belongs to the class-V pyridoxal-phosphate-dependent aminotransferase family. SerC subfamily.</text>
</comment>
<dbReference type="PIRSF" id="PIRSF000525">
    <property type="entry name" value="SerC"/>
    <property type="match status" value="1"/>
</dbReference>
<evidence type="ECO:0000256" key="9">
    <source>
        <dbReference type="ARBA" id="ARBA00023299"/>
    </source>
</evidence>
<dbReference type="NCBIfam" id="TIGR01364">
    <property type="entry name" value="serC_1"/>
    <property type="match status" value="1"/>
</dbReference>
<evidence type="ECO:0000256" key="6">
    <source>
        <dbReference type="ARBA" id="ARBA00022679"/>
    </source>
</evidence>
<dbReference type="InterPro" id="IPR015422">
    <property type="entry name" value="PyrdxlP-dep_Trfase_small"/>
</dbReference>
<organism evidence="15 16">
    <name type="scientific">Billgrantia gudaonensis</name>
    <dbReference type="NCBI Taxonomy" id="376427"/>
    <lineage>
        <taxon>Bacteria</taxon>
        <taxon>Pseudomonadati</taxon>
        <taxon>Pseudomonadota</taxon>
        <taxon>Gammaproteobacteria</taxon>
        <taxon>Oceanospirillales</taxon>
        <taxon>Halomonadaceae</taxon>
        <taxon>Billgrantia</taxon>
    </lineage>
</organism>
<evidence type="ECO:0000313" key="16">
    <source>
        <dbReference type="Proteomes" id="UP000198525"/>
    </source>
</evidence>
<proteinExistence type="inferred from homology"/>
<dbReference type="Proteomes" id="UP000198525">
    <property type="component" value="Unassembled WGS sequence"/>
</dbReference>
<comment type="catalytic activity">
    <reaction evidence="11 12 13">
        <text>O-phospho-L-serine + 2-oxoglutarate = 3-phosphooxypyruvate + L-glutamate</text>
        <dbReference type="Rhea" id="RHEA:14329"/>
        <dbReference type="ChEBI" id="CHEBI:16810"/>
        <dbReference type="ChEBI" id="CHEBI:18110"/>
        <dbReference type="ChEBI" id="CHEBI:29985"/>
        <dbReference type="ChEBI" id="CHEBI:57524"/>
        <dbReference type="EC" id="2.6.1.52"/>
    </reaction>
</comment>
<comment type="function">
    <text evidence="12">Catalyzes the reversible conversion of 3-phosphohydroxypyruvate to phosphoserine and of 3-hydroxy-2-oxo-4-phosphonooxybutanoate to phosphohydroxythreonine.</text>
</comment>
<dbReference type="GO" id="GO:0005737">
    <property type="term" value="C:cytoplasm"/>
    <property type="evidence" value="ECO:0007669"/>
    <property type="project" value="UniProtKB-SubCell"/>
</dbReference>
<keyword evidence="9 12" id="KW-0718">Serine biosynthesis</keyword>
<name>A0A1G8X214_9GAMM</name>
<feature type="binding site" evidence="12">
    <location>
        <position position="42"/>
    </location>
    <ligand>
        <name>L-glutamate</name>
        <dbReference type="ChEBI" id="CHEBI:29985"/>
    </ligand>
</feature>
<feature type="binding site" evidence="12">
    <location>
        <begin position="243"/>
        <end position="244"/>
    </location>
    <ligand>
        <name>pyridoxal 5'-phosphate</name>
        <dbReference type="ChEBI" id="CHEBI:597326"/>
    </ligand>
</feature>
<evidence type="ECO:0000256" key="5">
    <source>
        <dbReference type="ARBA" id="ARBA00022605"/>
    </source>
</evidence>
<sequence>MTRHYNFCAGPAALPTPVLERAREELLDYQGRGLSVMEMSHRSPEFVAIAERAEADLRELLAIPDDYRVLFLQGGASLQFAMLPMNLLGSGGSANFLHTGIWAKKAIAEAEHLGYPVHVAASSESNGHVRVPRQEEIVLSADAAYLHYTANETIGGLAFDYVPQARRPDGSEVPLVCDMSSSILSGPIDVSRFGVIYAGAQKNVGPAGLTLVIVRDDLLGTAVPGTPTLFDYRALADAGSMVNTPPTFAWYLAGLVFQWLKHDIGGLEAMAAINAGKAGTLYSAIDASGFYSNPIAVPNRSSMNVPFVLADEQLNEAFLAEADRAGLLNLKGHRSVGGMRASLYNAVPAAGVDALVDFMSDFEHRRG</sequence>
<dbReference type="OrthoDB" id="9809412at2"/>
<feature type="binding site" evidence="12">
    <location>
        <begin position="76"/>
        <end position="77"/>
    </location>
    <ligand>
        <name>pyridoxal 5'-phosphate</name>
        <dbReference type="ChEBI" id="CHEBI:597326"/>
    </ligand>
</feature>
<dbReference type="InterPro" id="IPR015424">
    <property type="entry name" value="PyrdxlP-dep_Trfase"/>
</dbReference>
<reference evidence="15 16" key="1">
    <citation type="submission" date="2016-10" db="EMBL/GenBank/DDBJ databases">
        <authorList>
            <person name="de Groot N.N."/>
        </authorList>
    </citation>
    <scope>NUCLEOTIDE SEQUENCE [LARGE SCALE GENOMIC DNA]</scope>
    <source>
        <strain evidence="15 16">CGMCC 1.6133</strain>
    </source>
</reference>
<comment type="pathway">
    <text evidence="2 12 13">Amino-acid biosynthesis; L-serine biosynthesis; L-serine from 3-phospho-D-glycerate: step 2/3.</text>
</comment>
<dbReference type="InterPro" id="IPR015421">
    <property type="entry name" value="PyrdxlP-dep_Trfase_major"/>
</dbReference>
<feature type="modified residue" description="N6-(pyridoxal phosphate)lysine" evidence="12">
    <location>
        <position position="202"/>
    </location>
</feature>
<dbReference type="FunFam" id="3.40.640.10:FF:000010">
    <property type="entry name" value="Phosphoserine aminotransferase"/>
    <property type="match status" value="1"/>
</dbReference>
<keyword evidence="8 12" id="KW-0664">Pyridoxine biosynthesis</keyword>
<dbReference type="NCBIfam" id="NF003764">
    <property type="entry name" value="PRK05355.1"/>
    <property type="match status" value="1"/>
</dbReference>
<feature type="binding site" evidence="12">
    <location>
        <position position="102"/>
    </location>
    <ligand>
        <name>pyridoxal 5'-phosphate</name>
        <dbReference type="ChEBI" id="CHEBI:597326"/>
    </ligand>
</feature>
<comment type="subcellular location">
    <subcellularLocation>
        <location evidence="12">Cytoplasm</location>
    </subcellularLocation>
</comment>
<dbReference type="InterPro" id="IPR020578">
    <property type="entry name" value="Aminotrans_V_PyrdxlP_BS"/>
</dbReference>
<evidence type="ECO:0000259" key="14">
    <source>
        <dbReference type="Pfam" id="PF00266"/>
    </source>
</evidence>
<dbReference type="SUPFAM" id="SSF53383">
    <property type="entry name" value="PLP-dependent transferases"/>
    <property type="match status" value="1"/>
</dbReference>
<evidence type="ECO:0000256" key="2">
    <source>
        <dbReference type="ARBA" id="ARBA00005099"/>
    </source>
</evidence>
<comment type="cofactor">
    <cofactor evidence="12">
        <name>pyridoxal 5'-phosphate</name>
        <dbReference type="ChEBI" id="CHEBI:597326"/>
    </cofactor>
    <text evidence="12">Binds 1 pyridoxal phosphate per subunit.</text>
</comment>
<keyword evidence="7 12" id="KW-0663">Pyridoxal phosphate</keyword>
<evidence type="ECO:0000313" key="15">
    <source>
        <dbReference type="EMBL" id="SDJ84501.1"/>
    </source>
</evidence>
<dbReference type="HAMAP" id="MF_00160">
    <property type="entry name" value="SerC_aminotrans_5"/>
    <property type="match status" value="1"/>
</dbReference>
<keyword evidence="16" id="KW-1185">Reference proteome</keyword>
<evidence type="ECO:0000256" key="13">
    <source>
        <dbReference type="RuleBase" id="RU004505"/>
    </source>
</evidence>
<feature type="domain" description="Aminotransferase class V" evidence="14">
    <location>
        <begin position="5"/>
        <end position="355"/>
    </location>
</feature>
<dbReference type="EMBL" id="FNES01000008">
    <property type="protein sequence ID" value="SDJ84501.1"/>
    <property type="molecule type" value="Genomic_DNA"/>
</dbReference>
<evidence type="ECO:0000256" key="7">
    <source>
        <dbReference type="ARBA" id="ARBA00022898"/>
    </source>
</evidence>
<comment type="subunit">
    <text evidence="12">Homodimer.</text>
</comment>
<dbReference type="InterPro" id="IPR022278">
    <property type="entry name" value="Pser_aminoTfrase"/>
</dbReference>
<dbReference type="GO" id="GO:0004648">
    <property type="term" value="F:O-phospho-L-serine:2-oxoglutarate aminotransferase activity"/>
    <property type="evidence" value="ECO:0007669"/>
    <property type="project" value="UniProtKB-UniRule"/>
</dbReference>
<dbReference type="PROSITE" id="PS00595">
    <property type="entry name" value="AA_TRANSFER_CLASS_5"/>
    <property type="match status" value="1"/>
</dbReference>
<feature type="binding site" evidence="12">
    <location>
        <position position="153"/>
    </location>
    <ligand>
        <name>pyridoxal 5'-phosphate</name>
        <dbReference type="ChEBI" id="CHEBI:597326"/>
    </ligand>
</feature>
<gene>
    <name evidence="12" type="primary">serC</name>
    <name evidence="15" type="ORF">SAMN04487954_108168</name>
</gene>
<dbReference type="EC" id="2.6.1.52" evidence="12"/>
<accession>A0A1G8X214</accession>
<keyword evidence="6 12" id="KW-0808">Transferase</keyword>
<dbReference type="PANTHER" id="PTHR43247:SF1">
    <property type="entry name" value="PHOSPHOSERINE AMINOTRANSFERASE"/>
    <property type="match status" value="1"/>
</dbReference>
<evidence type="ECO:0000256" key="10">
    <source>
        <dbReference type="ARBA" id="ARBA00047630"/>
    </source>
</evidence>
<dbReference type="GO" id="GO:0030170">
    <property type="term" value="F:pyridoxal phosphate binding"/>
    <property type="evidence" value="ECO:0007669"/>
    <property type="project" value="UniProtKB-UniRule"/>
</dbReference>
<dbReference type="Pfam" id="PF00266">
    <property type="entry name" value="Aminotran_5"/>
    <property type="match status" value="1"/>
</dbReference>
<evidence type="ECO:0000256" key="3">
    <source>
        <dbReference type="ARBA" id="ARBA00006904"/>
    </source>
</evidence>
<evidence type="ECO:0000256" key="1">
    <source>
        <dbReference type="ARBA" id="ARBA00004915"/>
    </source>
</evidence>
<evidence type="ECO:0000256" key="8">
    <source>
        <dbReference type="ARBA" id="ARBA00023096"/>
    </source>
</evidence>